<feature type="region of interest" description="Disordered" evidence="1">
    <location>
        <begin position="61"/>
        <end position="100"/>
    </location>
</feature>
<dbReference type="InterPro" id="IPR036573">
    <property type="entry name" value="CBM_sf_5/12"/>
</dbReference>
<dbReference type="GO" id="GO:0005576">
    <property type="term" value="C:extracellular region"/>
    <property type="evidence" value="ECO:0007669"/>
    <property type="project" value="InterPro"/>
</dbReference>
<accession>A0A8S5M1Y3</accession>
<dbReference type="SUPFAM" id="SSF51055">
    <property type="entry name" value="Carbohydrate binding domain"/>
    <property type="match status" value="1"/>
</dbReference>
<proteinExistence type="predicted"/>
<organism evidence="2">
    <name type="scientific">Siphoviridae sp. cttDR14</name>
    <dbReference type="NCBI Taxonomy" id="2826490"/>
    <lineage>
        <taxon>Viruses</taxon>
        <taxon>Duplodnaviria</taxon>
        <taxon>Heunggongvirae</taxon>
        <taxon>Uroviricota</taxon>
        <taxon>Caudoviricetes</taxon>
    </lineage>
</organism>
<sequence length="629" mass="66870">MASSKFSDNKQAILLGQSVQEQVKKIDENFDQIVLAESDLQSQIDGKEPKITKNTAFNKNFSGAAPQMDGTASPGSADTVARGDHKHPTDTTRLPVNPNGTDNLIVDGKINTAYIPDSVLGQVSYIGTWNASTGEVSTTWTTPVIGDYFICTADGDKDPRVGTKPVTSQNSYNVGDWAIVNGVDTNGVPVWGKVDNTDAVTSVNSRIGAVKTYQGEWSNNPTYYAGDMVMYGNSLYLAIAQNQGKDPASSDNSGFWKVFGAVVTVNGQVGEVNTFKGAWAAGVTYYKGDIIQSPVTPYDLYLCLKDSPLAFPDATSWKIFGKVYSNASKTADGLMSKEDFTKLDGIAEGANKTTVDSELSATSTNPVQNKVVNNALGGKVDKVTGKGLSTNDFTNAYKDKLDNIDLDNIGNVLGVTVNGQNVVDATDKIAKITIDDLASDYIDIATSNSAWTTQDLDGTTYQAIRLAATDTAFGVFVNNQEIVVQKVYDGSNGYLYILVGTEKVACTIRKLKGGAVSTGGGGSGSGKTYYNHHLYMKDSASDFIATDVNIITSSSTPITTTAQLDVIPAITPCIHNIANTSTLIAVFYPGFIQSAGENGVTVVYFIDNANATKSYIGLGMTIVDTVTEL</sequence>
<dbReference type="GO" id="GO:0005975">
    <property type="term" value="P:carbohydrate metabolic process"/>
    <property type="evidence" value="ECO:0007669"/>
    <property type="project" value="InterPro"/>
</dbReference>
<feature type="compositionally biased region" description="Basic and acidic residues" evidence="1">
    <location>
        <begin position="81"/>
        <end position="90"/>
    </location>
</feature>
<feature type="compositionally biased region" description="Polar residues" evidence="1">
    <location>
        <begin position="91"/>
        <end position="100"/>
    </location>
</feature>
<reference evidence="2" key="1">
    <citation type="journal article" date="2021" name="Proc. Natl. Acad. Sci. U.S.A.">
        <title>A Catalog of Tens of Thousands of Viruses from Human Metagenomes Reveals Hidden Associations with Chronic Diseases.</title>
        <authorList>
            <person name="Tisza M.J."/>
            <person name="Buck C.B."/>
        </authorList>
    </citation>
    <scope>NUCLEOTIDE SEQUENCE</scope>
    <source>
        <strain evidence="2">CttDR14</strain>
    </source>
</reference>
<dbReference type="GO" id="GO:0004553">
    <property type="term" value="F:hydrolase activity, hydrolyzing O-glycosyl compounds"/>
    <property type="evidence" value="ECO:0007669"/>
    <property type="project" value="InterPro"/>
</dbReference>
<dbReference type="Gene3D" id="2.10.10.90">
    <property type="match status" value="1"/>
</dbReference>
<evidence type="ECO:0000256" key="1">
    <source>
        <dbReference type="SAM" id="MobiDB-lite"/>
    </source>
</evidence>
<evidence type="ECO:0000313" key="2">
    <source>
        <dbReference type="EMBL" id="DAD76309.1"/>
    </source>
</evidence>
<protein>
    <submittedName>
        <fullName evidence="2">Chitinase C</fullName>
    </submittedName>
</protein>
<dbReference type="EMBL" id="BK014798">
    <property type="protein sequence ID" value="DAD76309.1"/>
    <property type="molecule type" value="Genomic_DNA"/>
</dbReference>
<name>A0A8S5M1Y3_9CAUD</name>
<dbReference type="GO" id="GO:0030246">
    <property type="term" value="F:carbohydrate binding"/>
    <property type="evidence" value="ECO:0007669"/>
    <property type="project" value="InterPro"/>
</dbReference>